<dbReference type="SMART" id="SM00382">
    <property type="entry name" value="AAA"/>
    <property type="match status" value="1"/>
</dbReference>
<dbReference type="GO" id="GO:0140359">
    <property type="term" value="F:ABC-type transporter activity"/>
    <property type="evidence" value="ECO:0007669"/>
    <property type="project" value="InterPro"/>
</dbReference>
<name>A0A7S1T6C4_9RHOD</name>
<evidence type="ECO:0000256" key="7">
    <source>
        <dbReference type="ARBA" id="ARBA00022989"/>
    </source>
</evidence>
<evidence type="ECO:0000256" key="10">
    <source>
        <dbReference type="SAM" id="Phobius"/>
    </source>
</evidence>
<feature type="compositionally biased region" description="Acidic residues" evidence="9">
    <location>
        <begin position="1"/>
        <end position="32"/>
    </location>
</feature>
<feature type="transmembrane region" description="Helical" evidence="10">
    <location>
        <begin position="425"/>
        <end position="446"/>
    </location>
</feature>
<dbReference type="CDD" id="cd03213">
    <property type="entry name" value="ABCG_EPDR"/>
    <property type="match status" value="1"/>
</dbReference>
<evidence type="ECO:0000256" key="4">
    <source>
        <dbReference type="ARBA" id="ARBA00022692"/>
    </source>
</evidence>
<dbReference type="InterPro" id="IPR027417">
    <property type="entry name" value="P-loop_NTPase"/>
</dbReference>
<dbReference type="InterPro" id="IPR003439">
    <property type="entry name" value="ABC_transporter-like_ATP-bd"/>
</dbReference>
<dbReference type="PANTHER" id="PTHR48041">
    <property type="entry name" value="ABC TRANSPORTER G FAMILY MEMBER 28"/>
    <property type="match status" value="1"/>
</dbReference>
<dbReference type="PANTHER" id="PTHR48041:SF98">
    <property type="entry name" value="TRANSPORTER, PUTATIVE (EUROFUNG)-RELATED"/>
    <property type="match status" value="1"/>
</dbReference>
<evidence type="ECO:0000313" key="12">
    <source>
        <dbReference type="EMBL" id="CAD9222757.1"/>
    </source>
</evidence>
<dbReference type="Pfam" id="PF00005">
    <property type="entry name" value="ABC_tran"/>
    <property type="match status" value="1"/>
</dbReference>
<feature type="domain" description="ABC transporter" evidence="11">
    <location>
        <begin position="61"/>
        <end position="303"/>
    </location>
</feature>
<feature type="transmembrane region" description="Helical" evidence="10">
    <location>
        <begin position="530"/>
        <end position="551"/>
    </location>
</feature>
<comment type="subcellular location">
    <subcellularLocation>
        <location evidence="1">Membrane</location>
        <topology evidence="1">Multi-pass membrane protein</topology>
    </subcellularLocation>
</comment>
<dbReference type="EMBL" id="HBGH01001245">
    <property type="protein sequence ID" value="CAD9222757.1"/>
    <property type="molecule type" value="Transcribed_RNA"/>
</dbReference>
<dbReference type="GO" id="GO:0016020">
    <property type="term" value="C:membrane"/>
    <property type="evidence" value="ECO:0007669"/>
    <property type="project" value="UniProtKB-SubCell"/>
</dbReference>
<keyword evidence="8 10" id="KW-0472">Membrane</keyword>
<evidence type="ECO:0000256" key="9">
    <source>
        <dbReference type="SAM" id="MobiDB-lite"/>
    </source>
</evidence>
<dbReference type="InterPro" id="IPR003593">
    <property type="entry name" value="AAA+_ATPase"/>
</dbReference>
<keyword evidence="7 10" id="KW-1133">Transmembrane helix</keyword>
<gene>
    <name evidence="12" type="ORF">CCAE0312_LOCUS601</name>
</gene>
<evidence type="ECO:0000256" key="2">
    <source>
        <dbReference type="ARBA" id="ARBA00014334"/>
    </source>
</evidence>
<keyword evidence="3" id="KW-0813">Transport</keyword>
<evidence type="ECO:0000256" key="6">
    <source>
        <dbReference type="ARBA" id="ARBA00022840"/>
    </source>
</evidence>
<evidence type="ECO:0000256" key="3">
    <source>
        <dbReference type="ARBA" id="ARBA00022448"/>
    </source>
</evidence>
<dbReference type="Pfam" id="PF01061">
    <property type="entry name" value="ABC2_membrane"/>
    <property type="match status" value="1"/>
</dbReference>
<dbReference type="SUPFAM" id="SSF52540">
    <property type="entry name" value="P-loop containing nucleoside triphosphate hydrolases"/>
    <property type="match status" value="1"/>
</dbReference>
<evidence type="ECO:0000256" key="1">
    <source>
        <dbReference type="ARBA" id="ARBA00004141"/>
    </source>
</evidence>
<keyword evidence="5" id="KW-0547">Nucleotide-binding</keyword>
<dbReference type="Gene3D" id="3.40.50.300">
    <property type="entry name" value="P-loop containing nucleotide triphosphate hydrolases"/>
    <property type="match status" value="1"/>
</dbReference>
<feature type="transmembrane region" description="Helical" evidence="10">
    <location>
        <begin position="467"/>
        <end position="490"/>
    </location>
</feature>
<protein>
    <recommendedName>
        <fullName evidence="2">Probable ATP-dependent transporter ycf16</fullName>
    </recommendedName>
</protein>
<feature type="transmembrane region" description="Helical" evidence="10">
    <location>
        <begin position="392"/>
        <end position="413"/>
    </location>
</feature>
<accession>A0A7S1T6C4</accession>
<dbReference type="InterPro" id="IPR050352">
    <property type="entry name" value="ABCG_transporters"/>
</dbReference>
<organism evidence="12">
    <name type="scientific">Compsopogon caeruleus</name>
    <dbReference type="NCBI Taxonomy" id="31354"/>
    <lineage>
        <taxon>Eukaryota</taxon>
        <taxon>Rhodophyta</taxon>
        <taxon>Compsopogonophyceae</taxon>
        <taxon>Compsopogonales</taxon>
        <taxon>Compsopogonaceae</taxon>
        <taxon>Compsopogon</taxon>
    </lineage>
</organism>
<evidence type="ECO:0000256" key="8">
    <source>
        <dbReference type="ARBA" id="ARBA00023136"/>
    </source>
</evidence>
<feature type="region of interest" description="Disordered" evidence="9">
    <location>
        <begin position="1"/>
        <end position="36"/>
    </location>
</feature>
<dbReference type="GO" id="GO:0005524">
    <property type="term" value="F:ATP binding"/>
    <property type="evidence" value="ECO:0007669"/>
    <property type="project" value="UniProtKB-KW"/>
</dbReference>
<dbReference type="InterPro" id="IPR013525">
    <property type="entry name" value="ABC2_TM"/>
</dbReference>
<keyword evidence="6" id="KW-0067">ATP-binding</keyword>
<reference evidence="12" key="1">
    <citation type="submission" date="2021-01" db="EMBL/GenBank/DDBJ databases">
        <authorList>
            <person name="Corre E."/>
            <person name="Pelletier E."/>
            <person name="Niang G."/>
            <person name="Scheremetjew M."/>
            <person name="Finn R."/>
            <person name="Kale V."/>
            <person name="Holt S."/>
            <person name="Cochrane G."/>
            <person name="Meng A."/>
            <person name="Brown T."/>
            <person name="Cohen L."/>
        </authorList>
    </citation>
    <scope>NUCLEOTIDE SEQUENCE</scope>
    <source>
        <strain evidence="12">SAG 36.94</strain>
    </source>
</reference>
<dbReference type="AlphaFoldDB" id="A0A7S1T6C4"/>
<keyword evidence="4 10" id="KW-0812">Transmembrane</keyword>
<dbReference type="GO" id="GO:0016887">
    <property type="term" value="F:ATP hydrolysis activity"/>
    <property type="evidence" value="ECO:0007669"/>
    <property type="project" value="InterPro"/>
</dbReference>
<dbReference type="PROSITE" id="PS50893">
    <property type="entry name" value="ABC_TRANSPORTER_2"/>
    <property type="match status" value="1"/>
</dbReference>
<proteinExistence type="predicted"/>
<feature type="transmembrane region" description="Helical" evidence="10">
    <location>
        <begin position="502"/>
        <end position="523"/>
    </location>
</feature>
<evidence type="ECO:0000256" key="5">
    <source>
        <dbReference type="ARBA" id="ARBA00022741"/>
    </source>
</evidence>
<feature type="transmembrane region" description="Helical" evidence="10">
    <location>
        <begin position="618"/>
        <end position="636"/>
    </location>
</feature>
<sequence length="650" mass="73576">MAEKELEELVEVGEESWEEEEEDEEDEDEDSDDGKVGLSRMGGASIVFRGLTIEVPVRKPARVLGTFFSSKTGESKEILSQVSGVVEPGELVFLMGPSGSGKTTFLDVLADRISLRVEGEITVNGKPRDLRAFREISKYVPQDDDLYPSLTVRETLEYATEFYSDTRATLDEKNARIEEVLAALALKDLENVKSGGLFFHGLSNGQRRRLSVGVELTANPRVLMLDEPTSGIDSASALNLVRHLRELAHKRGMTVIISIHQPAKALIEMADKLFILSQGRVVYFGPPCEAQEFFETYSGEKLPTATALGDWILRLINADFPDNKVELIGEAWTTSAQGRSLEALVDSKMANYQLRDPAHGEELDIRRHSRVRQCILHTRRTFINFARDPGVFWLRMGMYFFLAFFFGLAWWQIGKNNRDVEDRLAGFWLYVSFYIFMACAASPAYIEEKRTATREYASRAWSMPSYMLGHFLAEVPFILLNTILAGTIIYWMQGLRADGLRFAYNLLVLFTVLLTAESVTYFCSVISGHMLVALALNAMLNGMFMAVGGYLRPKDEIGWWLRWMDYSINHHYWTFNGLLKAEFSGITLEANPDGFPPRVDDLSGDEYLQRRGLITSNSIYWIVPIVNVALALIIRVPTTTWAKRFWTGRR</sequence>
<evidence type="ECO:0000259" key="11">
    <source>
        <dbReference type="PROSITE" id="PS50893"/>
    </source>
</evidence>